<keyword evidence="6" id="KW-1185">Reference proteome</keyword>
<organism evidence="5 6">
    <name type="scientific">Gymnopilus junonius</name>
    <name type="common">Spectacular rustgill mushroom</name>
    <name type="synonym">Gymnopilus spectabilis subsp. junonius</name>
    <dbReference type="NCBI Taxonomy" id="109634"/>
    <lineage>
        <taxon>Eukaryota</taxon>
        <taxon>Fungi</taxon>
        <taxon>Dikarya</taxon>
        <taxon>Basidiomycota</taxon>
        <taxon>Agaricomycotina</taxon>
        <taxon>Agaricomycetes</taxon>
        <taxon>Agaricomycetidae</taxon>
        <taxon>Agaricales</taxon>
        <taxon>Agaricineae</taxon>
        <taxon>Hymenogastraceae</taxon>
        <taxon>Gymnopilus</taxon>
    </lineage>
</organism>
<evidence type="ECO:0000259" key="4">
    <source>
        <dbReference type="Pfam" id="PF01370"/>
    </source>
</evidence>
<proteinExistence type="inferred from homology"/>
<dbReference type="InterPro" id="IPR036291">
    <property type="entry name" value="NAD(P)-bd_dom_sf"/>
</dbReference>
<dbReference type="PANTHER" id="PTHR43103">
    <property type="entry name" value="NUCLEOSIDE-DIPHOSPHATE-SUGAR EPIMERASE"/>
    <property type="match status" value="1"/>
</dbReference>
<dbReference type="AlphaFoldDB" id="A0A9P5NDY3"/>
<dbReference type="PANTHER" id="PTHR43103:SF5">
    <property type="entry name" value="4-EPIMERASE, PUTATIVE (AFU_ORTHOLOGUE AFUA_7G00360)-RELATED"/>
    <property type="match status" value="1"/>
</dbReference>
<feature type="domain" description="NAD-dependent epimerase/dehydratase" evidence="4">
    <location>
        <begin position="3"/>
        <end position="175"/>
    </location>
</feature>
<comment type="caution">
    <text evidence="5">The sequence shown here is derived from an EMBL/GenBank/DDBJ whole genome shotgun (WGS) entry which is preliminary data.</text>
</comment>
<dbReference type="GO" id="GO:0016491">
    <property type="term" value="F:oxidoreductase activity"/>
    <property type="evidence" value="ECO:0007669"/>
    <property type="project" value="UniProtKB-KW"/>
</dbReference>
<comment type="similarity">
    <text evidence="1">Belongs to the NAD(P)-dependent epimerase/dehydratase family.</text>
</comment>
<dbReference type="Pfam" id="PF01370">
    <property type="entry name" value="Epimerase"/>
    <property type="match status" value="1"/>
</dbReference>
<evidence type="ECO:0000256" key="3">
    <source>
        <dbReference type="ARBA" id="ARBA00023027"/>
    </source>
</evidence>
<evidence type="ECO:0000313" key="5">
    <source>
        <dbReference type="EMBL" id="KAF8879203.1"/>
    </source>
</evidence>
<dbReference type="EMBL" id="JADNYJ010000151">
    <property type="protein sequence ID" value="KAF8879203.1"/>
    <property type="molecule type" value="Genomic_DNA"/>
</dbReference>
<keyword evidence="3" id="KW-0520">NAD</keyword>
<keyword evidence="2" id="KW-0560">Oxidoreductase</keyword>
<dbReference type="InterPro" id="IPR001509">
    <property type="entry name" value="Epimerase_deHydtase"/>
</dbReference>
<protein>
    <recommendedName>
        <fullName evidence="4">NAD-dependent epimerase/dehydratase domain-containing protein</fullName>
    </recommendedName>
</protein>
<evidence type="ECO:0000313" key="6">
    <source>
        <dbReference type="Proteomes" id="UP000724874"/>
    </source>
</evidence>
<name>A0A9P5NDY3_GYMJU</name>
<gene>
    <name evidence="5" type="ORF">CPB84DRAFT_1735717</name>
</gene>
<evidence type="ECO:0000256" key="2">
    <source>
        <dbReference type="ARBA" id="ARBA00023002"/>
    </source>
</evidence>
<evidence type="ECO:0000256" key="1">
    <source>
        <dbReference type="ARBA" id="ARBA00007637"/>
    </source>
</evidence>
<dbReference type="Proteomes" id="UP000724874">
    <property type="component" value="Unassembled WGS sequence"/>
</dbReference>
<dbReference type="SUPFAM" id="SSF51735">
    <property type="entry name" value="NAD(P)-binding Rossmann-fold domains"/>
    <property type="match status" value="1"/>
</dbReference>
<accession>A0A9P5NDY3</accession>
<sequence length="285" mass="31718">MIIAVTGSNGSIGRRVVKLALERGHHVVGIDLTEPQYQDGTWLNRPEYTFKQGDLTDFGTTLNVLAGSDAVIALAAYPTPGDYRVQSHNNNVVVSWNILRACADLSINRIAQASSINVITMWWSQSPRLHYFPIDEEHPCEPDGPYGLSKVIMELQADTIIRRYQSMKIASLRPSWSLPGRAVPGGHSTNRAKDLWSYTQEDSGAEAFILAVEDNDKWAGHERFFIVAPHTLVNGETQALIKEHFPNVPVKDGKEFVGTQGLFDCSKAARLLGWHHKNDWSNVSL</sequence>
<reference evidence="5" key="1">
    <citation type="submission" date="2020-11" db="EMBL/GenBank/DDBJ databases">
        <authorList>
            <consortium name="DOE Joint Genome Institute"/>
            <person name="Ahrendt S."/>
            <person name="Riley R."/>
            <person name="Andreopoulos W."/>
            <person name="LaButti K."/>
            <person name="Pangilinan J."/>
            <person name="Ruiz-duenas F.J."/>
            <person name="Barrasa J.M."/>
            <person name="Sanchez-Garcia M."/>
            <person name="Camarero S."/>
            <person name="Miyauchi S."/>
            <person name="Serrano A."/>
            <person name="Linde D."/>
            <person name="Babiker R."/>
            <person name="Drula E."/>
            <person name="Ayuso-Fernandez I."/>
            <person name="Pacheco R."/>
            <person name="Padilla G."/>
            <person name="Ferreira P."/>
            <person name="Barriuso J."/>
            <person name="Kellner H."/>
            <person name="Castanera R."/>
            <person name="Alfaro M."/>
            <person name="Ramirez L."/>
            <person name="Pisabarro A.G."/>
            <person name="Kuo A."/>
            <person name="Tritt A."/>
            <person name="Lipzen A."/>
            <person name="He G."/>
            <person name="Yan M."/>
            <person name="Ng V."/>
            <person name="Cullen D."/>
            <person name="Martin F."/>
            <person name="Rosso M.-N."/>
            <person name="Henrissat B."/>
            <person name="Hibbett D."/>
            <person name="Martinez A.T."/>
            <person name="Grigoriev I.V."/>
        </authorList>
    </citation>
    <scope>NUCLEOTIDE SEQUENCE</scope>
    <source>
        <strain evidence="5">AH 44721</strain>
    </source>
</reference>
<dbReference type="Gene3D" id="3.40.50.720">
    <property type="entry name" value="NAD(P)-binding Rossmann-like Domain"/>
    <property type="match status" value="1"/>
</dbReference>
<dbReference type="OrthoDB" id="202470at2759"/>